<organism evidence="4 5">
    <name type="scientific">Acinetobacter marinus</name>
    <dbReference type="NCBI Taxonomy" id="281375"/>
    <lineage>
        <taxon>Bacteria</taxon>
        <taxon>Pseudomonadati</taxon>
        <taxon>Pseudomonadota</taxon>
        <taxon>Gammaproteobacteria</taxon>
        <taxon>Moraxellales</taxon>
        <taxon>Moraxellaceae</taxon>
        <taxon>Acinetobacter</taxon>
    </lineage>
</organism>
<dbReference type="InterPro" id="IPR050109">
    <property type="entry name" value="HTH-type_TetR-like_transc_reg"/>
</dbReference>
<protein>
    <submittedName>
        <fullName evidence="4">Transcriptional regulator, TetR family</fullName>
    </submittedName>
</protein>
<evidence type="ECO:0000313" key="4">
    <source>
        <dbReference type="EMBL" id="SDB82410.1"/>
    </source>
</evidence>
<evidence type="ECO:0000313" key="5">
    <source>
        <dbReference type="Proteomes" id="UP000242317"/>
    </source>
</evidence>
<gene>
    <name evidence="4" type="ORF">SAMN05421749_10195</name>
</gene>
<evidence type="ECO:0000259" key="3">
    <source>
        <dbReference type="PROSITE" id="PS50977"/>
    </source>
</evidence>
<name>A0A1G6GKD4_9GAMM</name>
<accession>A0A1G6GKD4</accession>
<dbReference type="EMBL" id="FMYK01000001">
    <property type="protein sequence ID" value="SDB82410.1"/>
    <property type="molecule type" value="Genomic_DNA"/>
</dbReference>
<dbReference type="GO" id="GO:0000976">
    <property type="term" value="F:transcription cis-regulatory region binding"/>
    <property type="evidence" value="ECO:0007669"/>
    <property type="project" value="TreeGrafter"/>
</dbReference>
<dbReference type="PROSITE" id="PS50977">
    <property type="entry name" value="HTH_TETR_2"/>
    <property type="match status" value="1"/>
</dbReference>
<dbReference type="InterPro" id="IPR001647">
    <property type="entry name" value="HTH_TetR"/>
</dbReference>
<dbReference type="SUPFAM" id="SSF46689">
    <property type="entry name" value="Homeodomain-like"/>
    <property type="match status" value="1"/>
</dbReference>
<dbReference type="Gene3D" id="1.10.357.10">
    <property type="entry name" value="Tetracycline Repressor, domain 2"/>
    <property type="match status" value="1"/>
</dbReference>
<evidence type="ECO:0000256" key="2">
    <source>
        <dbReference type="PROSITE-ProRule" id="PRU00335"/>
    </source>
</evidence>
<proteinExistence type="predicted"/>
<keyword evidence="5" id="KW-1185">Reference proteome</keyword>
<dbReference type="Proteomes" id="UP000242317">
    <property type="component" value="Unassembled WGS sequence"/>
</dbReference>
<dbReference type="InterPro" id="IPR009057">
    <property type="entry name" value="Homeodomain-like_sf"/>
</dbReference>
<dbReference type="AlphaFoldDB" id="A0A1G6GKD4"/>
<dbReference type="Pfam" id="PF00440">
    <property type="entry name" value="TetR_N"/>
    <property type="match status" value="1"/>
</dbReference>
<sequence>MVGTLIRDIEDNADLSTEQKILLAARTVFHKKGFVATRTRDIAEESGINLALLNYYFRSKAKLFEIVMIDTMADFLQSLMKNLNDVDTNLAQKVEMIAAHYIDFMSEHPDIPVFLLTEMRNDVANFAEKLPFRERIEETVFMQQYLAEVVQGKVSEPDPLNFLMNLLGLILVPFLMKPVLLTEHRLDEGQFSKMMQQRKKLIPIWVNAMLEADIAEG</sequence>
<dbReference type="OrthoDB" id="5816932at2"/>
<feature type="DNA-binding region" description="H-T-H motif" evidence="2">
    <location>
        <begin position="38"/>
        <end position="57"/>
    </location>
</feature>
<dbReference type="RefSeq" id="WP_092614456.1">
    <property type="nucleotide sequence ID" value="NZ_FMYK01000001.1"/>
</dbReference>
<dbReference type="GO" id="GO:0003700">
    <property type="term" value="F:DNA-binding transcription factor activity"/>
    <property type="evidence" value="ECO:0007669"/>
    <property type="project" value="TreeGrafter"/>
</dbReference>
<dbReference type="PRINTS" id="PR00455">
    <property type="entry name" value="HTHTETR"/>
</dbReference>
<dbReference type="PANTHER" id="PTHR30055:SF226">
    <property type="entry name" value="HTH-TYPE TRANSCRIPTIONAL REGULATOR PKSA"/>
    <property type="match status" value="1"/>
</dbReference>
<dbReference type="PANTHER" id="PTHR30055">
    <property type="entry name" value="HTH-TYPE TRANSCRIPTIONAL REGULATOR RUTR"/>
    <property type="match status" value="1"/>
</dbReference>
<evidence type="ECO:0000256" key="1">
    <source>
        <dbReference type="ARBA" id="ARBA00023125"/>
    </source>
</evidence>
<keyword evidence="1 2" id="KW-0238">DNA-binding</keyword>
<feature type="domain" description="HTH tetR-type" evidence="3">
    <location>
        <begin position="15"/>
        <end position="75"/>
    </location>
</feature>
<reference evidence="5" key="1">
    <citation type="submission" date="2016-09" db="EMBL/GenBank/DDBJ databases">
        <authorList>
            <person name="Varghese N."/>
            <person name="Submissions S."/>
        </authorList>
    </citation>
    <scope>NUCLEOTIDE SEQUENCE [LARGE SCALE GENOMIC DNA]</scope>
    <source>
        <strain evidence="5">ANC 3699</strain>
    </source>
</reference>